<reference evidence="1" key="1">
    <citation type="submission" date="2021-02" db="EMBL/GenBank/DDBJ databases">
        <authorList>
            <person name="Nowell W R."/>
        </authorList>
    </citation>
    <scope>NUCLEOTIDE SEQUENCE</scope>
</reference>
<proteinExistence type="predicted"/>
<protein>
    <submittedName>
        <fullName evidence="1">Uncharacterized protein</fullName>
    </submittedName>
</protein>
<comment type="caution">
    <text evidence="1">The sequence shown here is derived from an EMBL/GenBank/DDBJ whole genome shotgun (WGS) entry which is preliminary data.</text>
</comment>
<name>A0A819LFM6_9BILA</name>
<accession>A0A819LFM6</accession>
<gene>
    <name evidence="1" type="ORF">KXQ929_LOCUS26212</name>
</gene>
<dbReference type="Proteomes" id="UP000663868">
    <property type="component" value="Unassembled WGS sequence"/>
</dbReference>
<dbReference type="EMBL" id="CAJOBB010002353">
    <property type="protein sequence ID" value="CAF3961316.1"/>
    <property type="molecule type" value="Genomic_DNA"/>
</dbReference>
<feature type="non-terminal residue" evidence="1">
    <location>
        <position position="1"/>
    </location>
</feature>
<organism evidence="1 2">
    <name type="scientific">Adineta steineri</name>
    <dbReference type="NCBI Taxonomy" id="433720"/>
    <lineage>
        <taxon>Eukaryota</taxon>
        <taxon>Metazoa</taxon>
        <taxon>Spiralia</taxon>
        <taxon>Gnathifera</taxon>
        <taxon>Rotifera</taxon>
        <taxon>Eurotatoria</taxon>
        <taxon>Bdelloidea</taxon>
        <taxon>Adinetida</taxon>
        <taxon>Adinetidae</taxon>
        <taxon>Adineta</taxon>
    </lineage>
</organism>
<evidence type="ECO:0000313" key="1">
    <source>
        <dbReference type="EMBL" id="CAF3961316.1"/>
    </source>
</evidence>
<dbReference type="AlphaFoldDB" id="A0A819LFM6"/>
<sequence length="51" mass="5889">IQTCFLQQKAAPGLTVDQFINELDILLQNLRGNPIRNRISEFSTFNKKIKI</sequence>
<evidence type="ECO:0000313" key="2">
    <source>
        <dbReference type="Proteomes" id="UP000663868"/>
    </source>
</evidence>